<evidence type="ECO:0000256" key="1">
    <source>
        <dbReference type="ARBA" id="ARBA00010394"/>
    </source>
</evidence>
<dbReference type="Gene3D" id="1.25.10.10">
    <property type="entry name" value="Leucine-rich Repeat Variant"/>
    <property type="match status" value="2"/>
</dbReference>
<dbReference type="Pfam" id="PF16186">
    <property type="entry name" value="Arm_3"/>
    <property type="match status" value="2"/>
</dbReference>
<dbReference type="FunFam" id="1.25.10.10:FF:000009">
    <property type="entry name" value="Importin subunit alpha"/>
    <property type="match status" value="1"/>
</dbReference>
<dbReference type="InterPro" id="IPR000225">
    <property type="entry name" value="Armadillo"/>
</dbReference>
<dbReference type="InterPro" id="IPR032413">
    <property type="entry name" value="Arm_3"/>
</dbReference>
<evidence type="ECO:0000259" key="7">
    <source>
        <dbReference type="PROSITE" id="PS51214"/>
    </source>
</evidence>
<evidence type="ECO:0000256" key="4">
    <source>
        <dbReference type="ARBA" id="ARBA00022927"/>
    </source>
</evidence>
<evidence type="ECO:0000256" key="5">
    <source>
        <dbReference type="PROSITE-ProRule" id="PRU00259"/>
    </source>
</evidence>
<feature type="repeat" description="ARM" evidence="5">
    <location>
        <begin position="466"/>
        <end position="508"/>
    </location>
</feature>
<evidence type="ECO:0000256" key="3">
    <source>
        <dbReference type="ARBA" id="ARBA00022737"/>
    </source>
</evidence>
<proteinExistence type="inferred from homology"/>
<name>A0AAD5QKK8_PARTN</name>
<evidence type="ECO:0000256" key="6">
    <source>
        <dbReference type="PROSITE-ProRule" id="PRU00561"/>
    </source>
</evidence>
<dbReference type="EMBL" id="JAHQIW010001318">
    <property type="protein sequence ID" value="KAJ1352150.1"/>
    <property type="molecule type" value="Genomic_DNA"/>
</dbReference>
<dbReference type="InterPro" id="IPR002652">
    <property type="entry name" value="Importin-a_IBB"/>
</dbReference>
<dbReference type="GO" id="GO:0061608">
    <property type="term" value="F:nuclear import signal receptor activity"/>
    <property type="evidence" value="ECO:0007669"/>
    <property type="project" value="InterPro"/>
</dbReference>
<sequence>MGDRLMRSIEDSVMASGVIVADGDDNLLIFMIFVDMAGKNSSAKEHCKKHLLRTTLLDKVNLCRSKDPPPTHDIVKTILSSLTLLIYHDIVPSLVPMLGHSDVKVQTAALRAVGNIVTGSDEQTQLVLDCGVLQEMPQLLSHQKDKINKEAAWAVSNVTISGRPDQVEQMVNCGVIQPFCALLDCKDPQIIQVVLDGINNILKMSGTGVEAICAQIEECGGLDKIEQLLSHDDEDIYKLTYEIIDTYFNTNCDDEIAAGQEGNVAQQPAQGWHRTPFAGQLALPRAAMELREFIWLSENLREHCHFYVSKGRFPGVTIGKQEMANICSEEKDVVWEKRSKFNEMATRMYNNFVSEKMNPIDSSRLAQYKNKGKDTVRKSSRVDEAVTIRKDKRENLLSKRRNINLQDENARSSAEMETLHNTMQLHQIVALAQSDDPSFKLTAVKQARIMMSLDRNPPIDDLISSGILPILVNCLVSDDVHLQFEAAWALTNIASGTSEETHAVVNAGAVPLFLKLLTSGDINVCEQADWALGNIIGDGPHFRDYCLQLGILPLLLNLITPETPLNLLRNVTWVIVNLCRSKDPPPTQDIVKTILSALVLLIHHDDPNILVYTVWALSYLAEGCNEQIQLVIDSGIVPSLVRMLGHSDVKVQAAALRAVGNIVAASDEQTQLVLDCGVLQEMPQLLSHQKDKINKEAVWVLSNITAGNESQVQAVLDAGLMPLIINLLSEADFSTQKEAAWAVSNVTVSGRPDQVEQMVNCGVIQPFCALLDCKDPQIIQVVLDGINNILKMAGAGVEAICAQIEECGGLDKIEQLLSHDNKDIYKLTYEIIDTYFNTNCDDEIAAGQEGNVVQQPAQGWSFN</sequence>
<dbReference type="InterPro" id="IPR036975">
    <property type="entry name" value="Importin-a_IBB_sf"/>
</dbReference>
<comment type="similarity">
    <text evidence="1">Belongs to the importin alpha family.</text>
</comment>
<evidence type="ECO:0000256" key="2">
    <source>
        <dbReference type="ARBA" id="ARBA00022448"/>
    </source>
</evidence>
<keyword evidence="3" id="KW-0677">Repeat</keyword>
<protein>
    <recommendedName>
        <fullName evidence="7">IBB domain-containing protein</fullName>
    </recommendedName>
</protein>
<dbReference type="InterPro" id="IPR011989">
    <property type="entry name" value="ARM-like"/>
</dbReference>
<dbReference type="PANTHER" id="PTHR23316">
    <property type="entry name" value="IMPORTIN ALPHA"/>
    <property type="match status" value="1"/>
</dbReference>
<keyword evidence="4" id="KW-0653">Protein transport</keyword>
<dbReference type="Proteomes" id="UP001196413">
    <property type="component" value="Unassembled WGS sequence"/>
</dbReference>
<dbReference type="SMART" id="SM00185">
    <property type="entry name" value="ARM"/>
    <property type="match status" value="11"/>
</dbReference>
<dbReference type="Gene3D" id="1.20.5.690">
    <property type="entry name" value="Importin-alpha, importin-beta-binding domain"/>
    <property type="match status" value="1"/>
</dbReference>
<dbReference type="AlphaFoldDB" id="A0AAD5QKK8"/>
<dbReference type="GO" id="GO:0006607">
    <property type="term" value="P:NLS-bearing protein import into nucleus"/>
    <property type="evidence" value="ECO:0007669"/>
    <property type="project" value="UniProtKB-ARBA"/>
</dbReference>
<feature type="repeat" description="ARM" evidence="5">
    <location>
        <begin position="635"/>
        <end position="677"/>
    </location>
</feature>
<dbReference type="Pfam" id="PF00514">
    <property type="entry name" value="Arm"/>
    <property type="match status" value="11"/>
</dbReference>
<organism evidence="8 9">
    <name type="scientific">Parelaphostrongylus tenuis</name>
    <name type="common">Meningeal worm</name>
    <dbReference type="NCBI Taxonomy" id="148309"/>
    <lineage>
        <taxon>Eukaryota</taxon>
        <taxon>Metazoa</taxon>
        <taxon>Ecdysozoa</taxon>
        <taxon>Nematoda</taxon>
        <taxon>Chromadorea</taxon>
        <taxon>Rhabditida</taxon>
        <taxon>Rhabditina</taxon>
        <taxon>Rhabditomorpha</taxon>
        <taxon>Strongyloidea</taxon>
        <taxon>Metastrongylidae</taxon>
        <taxon>Parelaphostrongylus</taxon>
    </lineage>
</organism>
<dbReference type="PROSITE" id="PS51214">
    <property type="entry name" value="IBB"/>
    <property type="match status" value="1"/>
</dbReference>
<accession>A0AAD5QKK8</accession>
<evidence type="ECO:0000313" key="9">
    <source>
        <dbReference type="Proteomes" id="UP001196413"/>
    </source>
</evidence>
<gene>
    <name evidence="8" type="ORF">KIN20_008353</name>
</gene>
<reference evidence="8" key="1">
    <citation type="submission" date="2021-06" db="EMBL/GenBank/DDBJ databases">
        <title>Parelaphostrongylus tenuis whole genome reference sequence.</title>
        <authorList>
            <person name="Garwood T.J."/>
            <person name="Larsen P.A."/>
            <person name="Fountain-Jones N.M."/>
            <person name="Garbe J.R."/>
            <person name="Macchietto M.G."/>
            <person name="Kania S.A."/>
            <person name="Gerhold R.W."/>
            <person name="Richards J.E."/>
            <person name="Wolf T.M."/>
        </authorList>
    </citation>
    <scope>NUCLEOTIDE SEQUENCE</scope>
    <source>
        <strain evidence="8">MNPRO001-30</strain>
        <tissue evidence="8">Meninges</tissue>
    </source>
</reference>
<feature type="repeat" description="ARM" evidence="5">
    <location>
        <begin position="677"/>
        <end position="719"/>
    </location>
</feature>
<comment type="caution">
    <text evidence="8">The sequence shown here is derived from an EMBL/GenBank/DDBJ whole genome shotgun (WGS) entry which is preliminary data.</text>
</comment>
<dbReference type="InterPro" id="IPR016024">
    <property type="entry name" value="ARM-type_fold"/>
</dbReference>
<evidence type="ECO:0000313" key="8">
    <source>
        <dbReference type="EMBL" id="KAJ1352150.1"/>
    </source>
</evidence>
<feature type="domain" description="IBB" evidence="7">
    <location>
        <begin position="348"/>
        <end position="410"/>
    </location>
</feature>
<dbReference type="Pfam" id="PF01749">
    <property type="entry name" value="IBB"/>
    <property type="match status" value="1"/>
</dbReference>
<dbReference type="PROSITE" id="PS50176">
    <property type="entry name" value="ARM_REPEAT"/>
    <property type="match status" value="3"/>
</dbReference>
<keyword evidence="2 6" id="KW-0813">Transport</keyword>
<dbReference type="SUPFAM" id="SSF48371">
    <property type="entry name" value="ARM repeat"/>
    <property type="match status" value="2"/>
</dbReference>
<dbReference type="GO" id="GO:0005634">
    <property type="term" value="C:nucleus"/>
    <property type="evidence" value="ECO:0007669"/>
    <property type="project" value="UniProtKB-ARBA"/>
</dbReference>
<keyword evidence="9" id="KW-1185">Reference proteome</keyword>